<feature type="transmembrane region" description="Helical" evidence="6">
    <location>
        <begin position="129"/>
        <end position="146"/>
    </location>
</feature>
<feature type="transmembrane region" description="Helical" evidence="6">
    <location>
        <begin position="93"/>
        <end position="117"/>
    </location>
</feature>
<dbReference type="GO" id="GO:0005886">
    <property type="term" value="C:plasma membrane"/>
    <property type="evidence" value="ECO:0007669"/>
    <property type="project" value="UniProtKB-SubCell"/>
</dbReference>
<dbReference type="PANTHER" id="PTHR38601">
    <property type="entry name" value="HYDROGENASE-4 COMPONENT E"/>
    <property type="match status" value="1"/>
</dbReference>
<protein>
    <submittedName>
        <fullName evidence="7">Hydrogenase-4 component E</fullName>
        <ecNumber evidence="7">1.-.-.-</ecNumber>
    </submittedName>
</protein>
<keyword evidence="5 6" id="KW-0472">Membrane</keyword>
<feature type="transmembrane region" description="Helical" evidence="6">
    <location>
        <begin position="6"/>
        <end position="23"/>
    </location>
</feature>
<evidence type="ECO:0000256" key="2">
    <source>
        <dbReference type="ARBA" id="ARBA00022475"/>
    </source>
</evidence>
<evidence type="ECO:0000313" key="7">
    <source>
        <dbReference type="EMBL" id="MBB5373973.1"/>
    </source>
</evidence>
<accession>A0A840VDP1</accession>
<reference evidence="7 8" key="1">
    <citation type="submission" date="2020-08" db="EMBL/GenBank/DDBJ databases">
        <title>Genomic Encyclopedia of Type Strains, Phase IV (KMG-IV): sequencing the most valuable type-strain genomes for metagenomic binning, comparative biology and taxonomic classification.</title>
        <authorList>
            <person name="Goeker M."/>
        </authorList>
    </citation>
    <scope>NUCLEOTIDE SEQUENCE [LARGE SCALE GENOMIC DNA]</scope>
    <source>
        <strain evidence="7 8">DSM 27026</strain>
    </source>
</reference>
<evidence type="ECO:0000256" key="3">
    <source>
        <dbReference type="ARBA" id="ARBA00022692"/>
    </source>
</evidence>
<dbReference type="GO" id="GO:0016491">
    <property type="term" value="F:oxidoreductase activity"/>
    <property type="evidence" value="ECO:0007669"/>
    <property type="project" value="UniProtKB-KW"/>
</dbReference>
<evidence type="ECO:0000256" key="4">
    <source>
        <dbReference type="ARBA" id="ARBA00022989"/>
    </source>
</evidence>
<feature type="transmembrane region" description="Helical" evidence="6">
    <location>
        <begin position="58"/>
        <end position="81"/>
    </location>
</feature>
<proteinExistence type="predicted"/>
<feature type="transmembrane region" description="Helical" evidence="6">
    <location>
        <begin position="153"/>
        <end position="173"/>
    </location>
</feature>
<dbReference type="EC" id="1.-.-.-" evidence="7"/>
<name>A0A840VDP1_9PROT</name>
<keyword evidence="8" id="KW-1185">Reference proteome</keyword>
<dbReference type="EMBL" id="JACHFJ010000011">
    <property type="protein sequence ID" value="MBB5373973.1"/>
    <property type="molecule type" value="Genomic_DNA"/>
</dbReference>
<feature type="transmembrane region" description="Helical" evidence="6">
    <location>
        <begin position="30"/>
        <end position="52"/>
    </location>
</feature>
<dbReference type="RefSeq" id="WP_183266994.1">
    <property type="nucleotide sequence ID" value="NZ_JACHFJ010000011.1"/>
</dbReference>
<evidence type="ECO:0000256" key="5">
    <source>
        <dbReference type="ARBA" id="ARBA00023136"/>
    </source>
</evidence>
<keyword evidence="7" id="KW-0560">Oxidoreductase</keyword>
<evidence type="ECO:0000313" key="8">
    <source>
        <dbReference type="Proteomes" id="UP000553706"/>
    </source>
</evidence>
<dbReference type="Proteomes" id="UP000553706">
    <property type="component" value="Unassembled WGS sequence"/>
</dbReference>
<keyword evidence="2" id="KW-1003">Cell membrane</keyword>
<comment type="caution">
    <text evidence="7">The sequence shown here is derived from an EMBL/GenBank/DDBJ whole genome shotgun (WGS) entry which is preliminary data.</text>
</comment>
<sequence length="219" mass="23653">MSLTFSLAHLMGGIILVFGFSLLSQRRLAAMITIYQIQAFVLSAAAFWQGYAQHEVNLYLTGLITLVIKAIALPIGLRMIVAKFNMIRAVETAMPVLLSTIIGVGLIGVAVLVVLPSTLSAVSLTREDLAIALSVVLLGLLVMTTRRNALAQIIGFLSTENGLVLAAIGMPGMPFVAEFSVALLVLLAFLVVGVFLFRIREHFDTLDLTGIEEIERRGR</sequence>
<organism evidence="7 8">
    <name type="scientific">Acidocella aromatica</name>
    <dbReference type="NCBI Taxonomy" id="1303579"/>
    <lineage>
        <taxon>Bacteria</taxon>
        <taxon>Pseudomonadati</taxon>
        <taxon>Pseudomonadota</taxon>
        <taxon>Alphaproteobacteria</taxon>
        <taxon>Acetobacterales</taxon>
        <taxon>Acidocellaceae</taxon>
        <taxon>Acidocella</taxon>
    </lineage>
</organism>
<dbReference type="AlphaFoldDB" id="A0A840VDP1"/>
<keyword evidence="3 6" id="KW-0812">Transmembrane</keyword>
<gene>
    <name evidence="7" type="ORF">HNP71_002240</name>
</gene>
<evidence type="ECO:0000256" key="6">
    <source>
        <dbReference type="SAM" id="Phobius"/>
    </source>
</evidence>
<comment type="subcellular location">
    <subcellularLocation>
        <location evidence="1">Cell membrane</location>
        <topology evidence="1">Multi-pass membrane protein</topology>
    </subcellularLocation>
</comment>
<dbReference type="InterPro" id="IPR038730">
    <property type="entry name" value="HyfE-like"/>
</dbReference>
<dbReference type="PANTHER" id="PTHR38601:SF1">
    <property type="entry name" value="HYDROGENASE-4 COMPONENT E"/>
    <property type="match status" value="1"/>
</dbReference>
<feature type="transmembrane region" description="Helical" evidence="6">
    <location>
        <begin position="179"/>
        <end position="197"/>
    </location>
</feature>
<keyword evidence="4 6" id="KW-1133">Transmembrane helix</keyword>
<evidence type="ECO:0000256" key="1">
    <source>
        <dbReference type="ARBA" id="ARBA00004651"/>
    </source>
</evidence>